<evidence type="ECO:0000313" key="1">
    <source>
        <dbReference type="EMBL" id="CAG7629934.1"/>
    </source>
</evidence>
<dbReference type="Proteomes" id="UP000708208">
    <property type="component" value="Unassembled WGS sequence"/>
</dbReference>
<reference evidence="1" key="1">
    <citation type="submission" date="2021-06" db="EMBL/GenBank/DDBJ databases">
        <authorList>
            <person name="Hodson N. C."/>
            <person name="Mongue J. A."/>
            <person name="Jaron S. K."/>
        </authorList>
    </citation>
    <scope>NUCLEOTIDE SEQUENCE</scope>
</reference>
<comment type="caution">
    <text evidence="1">The sequence shown here is derived from an EMBL/GenBank/DDBJ whole genome shotgun (WGS) entry which is preliminary data.</text>
</comment>
<keyword evidence="2" id="KW-1185">Reference proteome</keyword>
<dbReference type="AlphaFoldDB" id="A0A8J2IWY9"/>
<feature type="non-terminal residue" evidence="1">
    <location>
        <position position="58"/>
    </location>
</feature>
<gene>
    <name evidence="1" type="ORF">AFUS01_LOCUS72</name>
</gene>
<accession>A0A8J2IWY9</accession>
<protein>
    <submittedName>
        <fullName evidence="1">Uncharacterized protein</fullName>
    </submittedName>
</protein>
<organism evidence="1 2">
    <name type="scientific">Allacma fusca</name>
    <dbReference type="NCBI Taxonomy" id="39272"/>
    <lineage>
        <taxon>Eukaryota</taxon>
        <taxon>Metazoa</taxon>
        <taxon>Ecdysozoa</taxon>
        <taxon>Arthropoda</taxon>
        <taxon>Hexapoda</taxon>
        <taxon>Collembola</taxon>
        <taxon>Symphypleona</taxon>
        <taxon>Sminthuridae</taxon>
        <taxon>Allacma</taxon>
    </lineage>
</organism>
<sequence length="58" mass="6552">MSFTNFVQMFENSSAVIDALKAIPQSPLMGRKLRSLRPIVVNVGQFYSADRPMIISMF</sequence>
<proteinExistence type="predicted"/>
<name>A0A8J2IWY9_9HEXA</name>
<evidence type="ECO:0000313" key="2">
    <source>
        <dbReference type="Proteomes" id="UP000708208"/>
    </source>
</evidence>
<dbReference type="EMBL" id="CAJVCH010000010">
    <property type="protein sequence ID" value="CAG7629934.1"/>
    <property type="molecule type" value="Genomic_DNA"/>
</dbReference>